<keyword evidence="1 2" id="KW-0732">Signal</keyword>
<dbReference type="AlphaFoldDB" id="A0A1M5APN5"/>
<proteinExistence type="predicted"/>
<dbReference type="InterPro" id="IPR015914">
    <property type="entry name" value="PAPs_N"/>
</dbReference>
<dbReference type="RefSeq" id="WP_083570702.1">
    <property type="nucleotide sequence ID" value="NZ_FQUM01000004.1"/>
</dbReference>
<evidence type="ECO:0000259" key="4">
    <source>
        <dbReference type="Pfam" id="PF16656"/>
    </source>
</evidence>
<feature type="domain" description="Purple acid phosphatase N-terminal" evidence="4">
    <location>
        <begin position="32"/>
        <end position="132"/>
    </location>
</feature>
<dbReference type="STRING" id="1484053.SAMN05444274_104418"/>
<dbReference type="PANTHER" id="PTHR45867">
    <property type="entry name" value="PURPLE ACID PHOSPHATASE"/>
    <property type="match status" value="1"/>
</dbReference>
<dbReference type="InterPro" id="IPR008963">
    <property type="entry name" value="Purple_acid_Pase-like_N"/>
</dbReference>
<dbReference type="InterPro" id="IPR003961">
    <property type="entry name" value="FN3_dom"/>
</dbReference>
<dbReference type="SUPFAM" id="SSF49363">
    <property type="entry name" value="Purple acid phosphatase, N-terminal domain"/>
    <property type="match status" value="1"/>
</dbReference>
<evidence type="ECO:0000256" key="1">
    <source>
        <dbReference type="ARBA" id="ARBA00022729"/>
    </source>
</evidence>
<dbReference type="Gene3D" id="2.60.40.380">
    <property type="entry name" value="Purple acid phosphatase-like, N-terminal"/>
    <property type="match status" value="1"/>
</dbReference>
<dbReference type="Pfam" id="PF00149">
    <property type="entry name" value="Metallophos"/>
    <property type="match status" value="1"/>
</dbReference>
<dbReference type="Proteomes" id="UP000184164">
    <property type="component" value="Unassembled WGS sequence"/>
</dbReference>
<dbReference type="Pfam" id="PF16656">
    <property type="entry name" value="Pur_ac_phosph_N"/>
    <property type="match status" value="1"/>
</dbReference>
<reference evidence="5 6" key="1">
    <citation type="submission" date="2016-11" db="EMBL/GenBank/DDBJ databases">
        <authorList>
            <person name="Jaros S."/>
            <person name="Januszkiewicz K."/>
            <person name="Wedrychowicz H."/>
        </authorList>
    </citation>
    <scope>NUCLEOTIDE SEQUENCE [LARGE SCALE GENOMIC DNA]</scope>
    <source>
        <strain evidence="5 6">DSM 26910</strain>
    </source>
</reference>
<evidence type="ECO:0000259" key="3">
    <source>
        <dbReference type="Pfam" id="PF00149"/>
    </source>
</evidence>
<dbReference type="GO" id="GO:0003993">
    <property type="term" value="F:acid phosphatase activity"/>
    <property type="evidence" value="ECO:0007669"/>
    <property type="project" value="InterPro"/>
</dbReference>
<dbReference type="Gene3D" id="3.60.21.10">
    <property type="match status" value="1"/>
</dbReference>
<organism evidence="5 6">
    <name type="scientific">Mariniphaga anaerophila</name>
    <dbReference type="NCBI Taxonomy" id="1484053"/>
    <lineage>
        <taxon>Bacteria</taxon>
        <taxon>Pseudomonadati</taxon>
        <taxon>Bacteroidota</taxon>
        <taxon>Bacteroidia</taxon>
        <taxon>Marinilabiliales</taxon>
        <taxon>Prolixibacteraceae</taxon>
        <taxon>Mariniphaga</taxon>
    </lineage>
</organism>
<dbReference type="OrthoDB" id="9809781at2"/>
<dbReference type="InterPro" id="IPR029052">
    <property type="entry name" value="Metallo-depent_PP-like"/>
</dbReference>
<dbReference type="PANTHER" id="PTHR45867:SF3">
    <property type="entry name" value="ACID PHOSPHATASE TYPE 7"/>
    <property type="match status" value="1"/>
</dbReference>
<keyword evidence="6" id="KW-1185">Reference proteome</keyword>
<dbReference type="SUPFAM" id="SSF56300">
    <property type="entry name" value="Metallo-dependent phosphatases"/>
    <property type="match status" value="1"/>
</dbReference>
<dbReference type="GO" id="GO:0046872">
    <property type="term" value="F:metal ion binding"/>
    <property type="evidence" value="ECO:0007669"/>
    <property type="project" value="InterPro"/>
</dbReference>
<sequence>MMSCLRCFLLFSFFLLQAGLVLAQVNAPSPVPDRVILNLTEEPSTSAAVTWRTDTTVNSAIVELQKAGPIVDNKASVVFPAETVTRNYSWYGEAEVVSNHHSCRLTGLEPGQKYIYRVGTDKSWSEWFQFQTPSEDASRFSFLYFGDPQTDLKSRWARVIRQAFMHSPDCAFMLYAGDLINRAGRDSEWHEWFLAGSFIYGTVPQLMTPGNHDYNDLILDPHWNAQFTLPTNGPKGLEGTCYAANYKNLKIISFDSAADSELENEDGYALQAQKAWLDSVLQTNTKEWVIVTTHLPFYSPKESRDNKLLRKHFQPILEKHKVDLVLTGHDHSYGRGRTTDSPGNGHEVMYVVSVSGPKMYEAGDKAWMEYSGAFKQLYQVITIDGNELGFQSFTADGDLFDEFKLKKNE</sequence>
<feature type="domain" description="Calcineurin-like phosphoesterase" evidence="3">
    <location>
        <begin position="142"/>
        <end position="333"/>
    </location>
</feature>
<gene>
    <name evidence="5" type="ORF">SAMN05444274_104418</name>
</gene>
<protein>
    <submittedName>
        <fullName evidence="5">3',5'-cyclic AMP phosphodiesterase CpdA</fullName>
    </submittedName>
</protein>
<evidence type="ECO:0000313" key="6">
    <source>
        <dbReference type="Proteomes" id="UP000184164"/>
    </source>
</evidence>
<feature type="signal peptide" evidence="2">
    <location>
        <begin position="1"/>
        <end position="23"/>
    </location>
</feature>
<accession>A0A1M5APN5</accession>
<feature type="chain" id="PRO_5013132839" evidence="2">
    <location>
        <begin position="24"/>
        <end position="409"/>
    </location>
</feature>
<name>A0A1M5APN5_9BACT</name>
<dbReference type="InterPro" id="IPR004843">
    <property type="entry name" value="Calcineurin-like_PHP"/>
</dbReference>
<dbReference type="CDD" id="cd00063">
    <property type="entry name" value="FN3"/>
    <property type="match status" value="1"/>
</dbReference>
<evidence type="ECO:0000313" key="5">
    <source>
        <dbReference type="EMBL" id="SHF32199.1"/>
    </source>
</evidence>
<evidence type="ECO:0000256" key="2">
    <source>
        <dbReference type="SAM" id="SignalP"/>
    </source>
</evidence>
<dbReference type="EMBL" id="FQUM01000004">
    <property type="protein sequence ID" value="SHF32199.1"/>
    <property type="molecule type" value="Genomic_DNA"/>
</dbReference>